<evidence type="ECO:0000313" key="1">
    <source>
        <dbReference type="EMBL" id="KPL72660.1"/>
    </source>
</evidence>
<keyword evidence="2" id="KW-1185">Reference proteome</keyword>
<sequence>MFRRGIPFRPAARIFGFLGPMFQGILNEANQEFESGDYREAACRYTRLAERAAIRGKHRAGNWLVKAGQANVLSGAREQGMQQIFRGMEIMQTQGRQKDVGRYAWRTIDLFTSHGLTTEARQVSDWLQGKMPDIKIEEIFPENDSKTVNNRQKLPSRCPSCGAPVHPDTVDWVDNGQAACGYCGILLPEG</sequence>
<dbReference type="EMBL" id="LGCK01000007">
    <property type="protein sequence ID" value="KPL72660.1"/>
    <property type="molecule type" value="Genomic_DNA"/>
</dbReference>
<comment type="caution">
    <text evidence="1">The sequence shown here is derived from an EMBL/GenBank/DDBJ whole genome shotgun (WGS) entry which is preliminary data.</text>
</comment>
<evidence type="ECO:0000313" key="2">
    <source>
        <dbReference type="Proteomes" id="UP000050430"/>
    </source>
</evidence>
<dbReference type="Proteomes" id="UP000050430">
    <property type="component" value="Unassembled WGS sequence"/>
</dbReference>
<dbReference type="RefSeq" id="WP_062421276.1">
    <property type="nucleotide sequence ID" value="NZ_BBYA01000008.1"/>
</dbReference>
<name>A0A0P6XLI6_9CHLR</name>
<proteinExistence type="predicted"/>
<protein>
    <submittedName>
        <fullName evidence="1">Uncharacterized protein</fullName>
    </submittedName>
</protein>
<organism evidence="1 2">
    <name type="scientific">Leptolinea tardivitalis</name>
    <dbReference type="NCBI Taxonomy" id="229920"/>
    <lineage>
        <taxon>Bacteria</taxon>
        <taxon>Bacillati</taxon>
        <taxon>Chloroflexota</taxon>
        <taxon>Anaerolineae</taxon>
        <taxon>Anaerolineales</taxon>
        <taxon>Anaerolineaceae</taxon>
        <taxon>Leptolinea</taxon>
    </lineage>
</organism>
<gene>
    <name evidence="1" type="ORF">ADM99_06080</name>
</gene>
<accession>A0A0P6XLI6</accession>
<reference evidence="1 2" key="1">
    <citation type="submission" date="2015-07" db="EMBL/GenBank/DDBJ databases">
        <title>Genome sequence of Leptolinea tardivitalis DSM 16556.</title>
        <authorList>
            <person name="Hemp J."/>
            <person name="Ward L.M."/>
            <person name="Pace L.A."/>
            <person name="Fischer W.W."/>
        </authorList>
    </citation>
    <scope>NUCLEOTIDE SEQUENCE [LARGE SCALE GENOMIC DNA]</scope>
    <source>
        <strain evidence="1 2">YMTK-2</strain>
    </source>
</reference>
<dbReference type="AlphaFoldDB" id="A0A0P6XLI6"/>